<accession>A0A0N0ZU59</accession>
<evidence type="ECO:0000313" key="3">
    <source>
        <dbReference type="Proteomes" id="UP000037953"/>
    </source>
</evidence>
<dbReference type="Pfam" id="PF14300">
    <property type="entry name" value="DMP19"/>
    <property type="match status" value="1"/>
</dbReference>
<gene>
    <name evidence="2" type="ORF">AOB46_15680</name>
</gene>
<feature type="domain" description="DNA mimic protein DMP19 C-terminal" evidence="1">
    <location>
        <begin position="42"/>
        <end position="153"/>
    </location>
</feature>
<name>A0A0N0ZU59_CHRID</name>
<evidence type="ECO:0000259" key="1">
    <source>
        <dbReference type="Pfam" id="PF14300"/>
    </source>
</evidence>
<proteinExistence type="predicted"/>
<dbReference type="PATRIC" id="fig|253.9.peg.1073"/>
<dbReference type="Proteomes" id="UP000037953">
    <property type="component" value="Unassembled WGS sequence"/>
</dbReference>
<dbReference type="OrthoDB" id="3720724at2"/>
<reference evidence="3" key="2">
    <citation type="submission" date="2015-09" db="EMBL/GenBank/DDBJ databases">
        <title>Draft genome sequence of a multidrug-resistant Chryseobacterium indologenes isolate from Malaysia.</title>
        <authorList>
            <person name="Yu C.Y."/>
            <person name="Ang G.Y."/>
            <person name="Chan K.-G."/>
        </authorList>
    </citation>
    <scope>NUCLEOTIDE SEQUENCE [LARGE SCALE GENOMIC DNA]</scope>
    <source>
        <strain evidence="3">CI_885</strain>
    </source>
</reference>
<evidence type="ECO:0000313" key="2">
    <source>
        <dbReference type="EMBL" id="KPE50190.1"/>
    </source>
</evidence>
<comment type="caution">
    <text evidence="2">The sequence shown here is derived from an EMBL/GenBank/DDBJ whole genome shotgun (WGS) entry which is preliminary data.</text>
</comment>
<dbReference type="InterPro" id="IPR025402">
    <property type="entry name" value="DMP19_C"/>
</dbReference>
<organism evidence="2 3">
    <name type="scientific">Chryseobacterium indologenes</name>
    <name type="common">Flavobacterium indologenes</name>
    <dbReference type="NCBI Taxonomy" id="253"/>
    <lineage>
        <taxon>Bacteria</taxon>
        <taxon>Pseudomonadati</taxon>
        <taxon>Bacteroidota</taxon>
        <taxon>Flavobacteriia</taxon>
        <taxon>Flavobacteriales</taxon>
        <taxon>Weeksellaceae</taxon>
        <taxon>Chryseobacterium group</taxon>
        <taxon>Chryseobacterium</taxon>
    </lineage>
</organism>
<dbReference type="RefSeq" id="WP_062701054.1">
    <property type="nucleotide sequence ID" value="NZ_LJOD01000011.1"/>
</dbReference>
<dbReference type="EMBL" id="LJOD01000011">
    <property type="protein sequence ID" value="KPE50190.1"/>
    <property type="molecule type" value="Genomic_DNA"/>
</dbReference>
<protein>
    <recommendedName>
        <fullName evidence="1">DNA mimic protein DMP19 C-terminal domain-containing protein</fullName>
    </recommendedName>
</protein>
<sequence>MKLNKIIVSETSFNSTEPYDVIFSNISVVNLLEEEGSDIGNIHEDAVASYYVDYYLSQYRNGNFSQFVWNTGWSPQLNKVIKEGLKKMGAEKHLELFNEQSSKVEDLEEGELQKFLKSEYFGPNEIRDKLKNSAFYSLEEDLVTLNSRWLKNHPDLLVLPIEEMFLELEKFIGRKIAREN</sequence>
<dbReference type="Gene3D" id="1.20.1420.60">
    <property type="match status" value="1"/>
</dbReference>
<reference evidence="2 3" key="1">
    <citation type="journal article" date="2015" name="Genom Data">
        <title>Draft genome sequence of a multidrug-resistant Chryseobacterium indologenes isolate from Malaysia.</title>
        <authorList>
            <person name="Yu C.Y."/>
            <person name="Ang G.Y."/>
            <person name="Cheng H.J."/>
            <person name="Cheong Y.M."/>
            <person name="Yin W.F."/>
            <person name="Chan K.G."/>
        </authorList>
    </citation>
    <scope>NUCLEOTIDE SEQUENCE [LARGE SCALE GENOMIC DNA]</scope>
    <source>
        <strain evidence="2 3">CI_885</strain>
    </source>
</reference>
<dbReference type="AlphaFoldDB" id="A0A0N0ZU59"/>